<reference evidence="9 10" key="1">
    <citation type="submission" date="2019-04" db="EMBL/GenBank/DDBJ databases">
        <title>Crenobacter sp. nov.</title>
        <authorList>
            <person name="Shi S."/>
        </authorList>
    </citation>
    <scope>NUCLEOTIDE SEQUENCE [LARGE SCALE GENOMIC DNA]</scope>
    <source>
        <strain evidence="9 10">GY 70310</strain>
    </source>
</reference>
<evidence type="ECO:0000313" key="9">
    <source>
        <dbReference type="EMBL" id="TIC83155.1"/>
    </source>
</evidence>
<dbReference type="SUPFAM" id="SSF88697">
    <property type="entry name" value="PUA domain-like"/>
    <property type="match status" value="1"/>
</dbReference>
<dbReference type="InterPro" id="IPR015947">
    <property type="entry name" value="PUA-like_sf"/>
</dbReference>
<dbReference type="Proteomes" id="UP000308891">
    <property type="component" value="Unassembled WGS sequence"/>
</dbReference>
<dbReference type="EMBL" id="STGJ01000008">
    <property type="protein sequence ID" value="TIC83155.1"/>
    <property type="molecule type" value="Genomic_DNA"/>
</dbReference>
<feature type="active site" description="Nucleophile" evidence="5">
    <location>
        <position position="48"/>
    </location>
</feature>
<feature type="domain" description="tRNA pseudouridylate synthase B C-terminal" evidence="8">
    <location>
        <begin position="181"/>
        <end position="238"/>
    </location>
</feature>
<dbReference type="InterPro" id="IPR014780">
    <property type="entry name" value="tRNA_psdUridine_synth_TruB"/>
</dbReference>
<evidence type="ECO:0000313" key="10">
    <source>
        <dbReference type="Proteomes" id="UP000308891"/>
    </source>
</evidence>
<dbReference type="FunFam" id="3.30.2350.10:FF:000011">
    <property type="entry name" value="tRNA pseudouridine synthase B"/>
    <property type="match status" value="1"/>
</dbReference>
<dbReference type="PANTHER" id="PTHR13767:SF2">
    <property type="entry name" value="PSEUDOURIDYLATE SYNTHASE TRUB1"/>
    <property type="match status" value="1"/>
</dbReference>
<dbReference type="GO" id="GO:0031119">
    <property type="term" value="P:tRNA pseudouridine synthesis"/>
    <property type="evidence" value="ECO:0007669"/>
    <property type="project" value="UniProtKB-UniRule"/>
</dbReference>
<proteinExistence type="inferred from homology"/>
<dbReference type="InterPro" id="IPR015240">
    <property type="entry name" value="tRNA_sdUridine_synth_fam1_C"/>
</dbReference>
<dbReference type="OrthoDB" id="9802309at2"/>
<dbReference type="GO" id="GO:1990481">
    <property type="term" value="P:mRNA pseudouridine synthesis"/>
    <property type="evidence" value="ECO:0007669"/>
    <property type="project" value="TreeGrafter"/>
</dbReference>
<dbReference type="Pfam" id="PF16198">
    <property type="entry name" value="TruB_C_2"/>
    <property type="match status" value="1"/>
</dbReference>
<dbReference type="InterPro" id="IPR036974">
    <property type="entry name" value="PUA_sf"/>
</dbReference>
<dbReference type="Gene3D" id="3.30.2350.10">
    <property type="entry name" value="Pseudouridine synthase"/>
    <property type="match status" value="1"/>
</dbReference>
<comment type="function">
    <text evidence="5">Responsible for synthesis of pseudouridine from uracil-55 in the psi GC loop of transfer RNAs.</text>
</comment>
<comment type="similarity">
    <text evidence="2 5">Belongs to the pseudouridine synthase TruB family. Type 1 subfamily.</text>
</comment>
<evidence type="ECO:0000256" key="3">
    <source>
        <dbReference type="ARBA" id="ARBA00022694"/>
    </source>
</evidence>
<dbReference type="CDD" id="cd02573">
    <property type="entry name" value="PseudoU_synth_EcTruB"/>
    <property type="match status" value="1"/>
</dbReference>
<name>A0A4T0UWU8_9NEIS</name>
<sequence>MTQFRRVKRVVDGVLLLDKPLGVSSNGALQHARRLYQAAKAGHTGVLDPLASGLLPVCFGEATKFSSFLLDADKAYRTTVRFGQKTTTGDAEGEVISEREVAFDEAALRAAITRFTGVIDQVPPMYSALKHQGKALYEYARAGVEIDRQARRVTIHSIELLSFDGVSAELNVRCSKGTYIRVLGEDIGEALGCGAHLSALRRTATAGFTLDASCTLPALEEMDEAGRDVCLLPVDVLVGHLPEHALDEADFSRFMHGMAVQFDQDRAIMPRFRVYRALTRDFLGLGEVREAGFLHPARLMATKVAD</sequence>
<dbReference type="HAMAP" id="MF_01080">
    <property type="entry name" value="TruB_bact"/>
    <property type="match status" value="1"/>
</dbReference>
<comment type="caution">
    <text evidence="9">The sequence shown here is derived from an EMBL/GenBank/DDBJ whole genome shotgun (WGS) entry which is preliminary data.</text>
</comment>
<dbReference type="GO" id="GO:0160148">
    <property type="term" value="F:tRNA pseudouridine(55) synthase activity"/>
    <property type="evidence" value="ECO:0007669"/>
    <property type="project" value="UniProtKB-EC"/>
</dbReference>
<evidence type="ECO:0000256" key="4">
    <source>
        <dbReference type="ARBA" id="ARBA00023235"/>
    </source>
</evidence>
<dbReference type="RefSeq" id="WP_136553054.1">
    <property type="nucleotide sequence ID" value="NZ_STGJ01000008.1"/>
</dbReference>
<evidence type="ECO:0000256" key="2">
    <source>
        <dbReference type="ARBA" id="ARBA00005642"/>
    </source>
</evidence>
<dbReference type="InterPro" id="IPR020103">
    <property type="entry name" value="PsdUridine_synth_cat_dom_sf"/>
</dbReference>
<evidence type="ECO:0000259" key="7">
    <source>
        <dbReference type="Pfam" id="PF09157"/>
    </source>
</evidence>
<dbReference type="InterPro" id="IPR032819">
    <property type="entry name" value="TruB_C"/>
</dbReference>
<feature type="domain" description="Pseudouridine synthase II N-terminal" evidence="6">
    <location>
        <begin position="33"/>
        <end position="180"/>
    </location>
</feature>
<organism evidence="9 10">
    <name type="scientific">Crenobacter intestini</name>
    <dbReference type="NCBI Taxonomy" id="2563443"/>
    <lineage>
        <taxon>Bacteria</taxon>
        <taxon>Pseudomonadati</taxon>
        <taxon>Pseudomonadota</taxon>
        <taxon>Betaproteobacteria</taxon>
        <taxon>Neisseriales</taxon>
        <taxon>Neisseriaceae</taxon>
        <taxon>Crenobacter</taxon>
    </lineage>
</organism>
<dbReference type="Pfam" id="PF01509">
    <property type="entry name" value="TruB_N"/>
    <property type="match status" value="1"/>
</dbReference>
<dbReference type="AlphaFoldDB" id="A0A4T0UWU8"/>
<evidence type="ECO:0000256" key="5">
    <source>
        <dbReference type="HAMAP-Rule" id="MF_01080"/>
    </source>
</evidence>
<keyword evidence="3 5" id="KW-0819">tRNA processing</keyword>
<dbReference type="Pfam" id="PF09157">
    <property type="entry name" value="TruB-C_2"/>
    <property type="match status" value="1"/>
</dbReference>
<keyword evidence="10" id="KW-1185">Reference proteome</keyword>
<dbReference type="GO" id="GO:0003723">
    <property type="term" value="F:RNA binding"/>
    <property type="evidence" value="ECO:0007669"/>
    <property type="project" value="InterPro"/>
</dbReference>
<feature type="domain" description="tRNA pseudouridine synthase II TruB subfamily 1 C-terminal" evidence="7">
    <location>
        <begin position="242"/>
        <end position="300"/>
    </location>
</feature>
<dbReference type="CDD" id="cd21152">
    <property type="entry name" value="PUA_TruB_bacterial"/>
    <property type="match status" value="1"/>
</dbReference>
<dbReference type="Gene3D" id="2.30.130.10">
    <property type="entry name" value="PUA domain"/>
    <property type="match status" value="1"/>
</dbReference>
<comment type="catalytic activity">
    <reaction evidence="1 5">
        <text>uridine(55) in tRNA = pseudouridine(55) in tRNA</text>
        <dbReference type="Rhea" id="RHEA:42532"/>
        <dbReference type="Rhea" id="RHEA-COMP:10101"/>
        <dbReference type="Rhea" id="RHEA-COMP:10102"/>
        <dbReference type="ChEBI" id="CHEBI:65314"/>
        <dbReference type="ChEBI" id="CHEBI:65315"/>
        <dbReference type="EC" id="5.4.99.25"/>
    </reaction>
</comment>
<dbReference type="SUPFAM" id="SSF55120">
    <property type="entry name" value="Pseudouridine synthase"/>
    <property type="match status" value="1"/>
</dbReference>
<dbReference type="NCBIfam" id="TIGR00431">
    <property type="entry name" value="TruB"/>
    <property type="match status" value="1"/>
</dbReference>
<dbReference type="InterPro" id="IPR002501">
    <property type="entry name" value="PsdUridine_synth_N"/>
</dbReference>
<dbReference type="EC" id="5.4.99.25" evidence="5"/>
<keyword evidence="4 5" id="KW-0413">Isomerase</keyword>
<evidence type="ECO:0000259" key="6">
    <source>
        <dbReference type="Pfam" id="PF01509"/>
    </source>
</evidence>
<protein>
    <recommendedName>
        <fullName evidence="5">tRNA pseudouridine synthase B</fullName>
        <ecNumber evidence="5">5.4.99.25</ecNumber>
    </recommendedName>
    <alternativeName>
        <fullName evidence="5">tRNA pseudouridine(55) synthase</fullName>
        <shortName evidence="5">Psi55 synthase</shortName>
    </alternativeName>
    <alternativeName>
        <fullName evidence="5">tRNA pseudouridylate synthase</fullName>
    </alternativeName>
    <alternativeName>
        <fullName evidence="5">tRNA-uridine isomerase</fullName>
    </alternativeName>
</protein>
<dbReference type="PANTHER" id="PTHR13767">
    <property type="entry name" value="TRNA-PSEUDOURIDINE SYNTHASE"/>
    <property type="match status" value="1"/>
</dbReference>
<gene>
    <name evidence="5 9" type="primary">truB</name>
    <name evidence="9" type="ORF">E5K04_08670</name>
</gene>
<evidence type="ECO:0000259" key="8">
    <source>
        <dbReference type="Pfam" id="PF16198"/>
    </source>
</evidence>
<accession>A0A4T0UWU8</accession>
<evidence type="ECO:0000256" key="1">
    <source>
        <dbReference type="ARBA" id="ARBA00000385"/>
    </source>
</evidence>